<gene>
    <name evidence="19" type="primary">LOX2_18</name>
    <name evidence="19" type="ORF">PIB30_067646</name>
</gene>
<dbReference type="PANTHER" id="PTHR11771">
    <property type="entry name" value="LIPOXYGENASE"/>
    <property type="match status" value="1"/>
</dbReference>
<dbReference type="InterPro" id="IPR020833">
    <property type="entry name" value="LipOase_Fe_BS"/>
</dbReference>
<keyword evidence="7 16" id="KW-0925">Oxylipin biosynthesis</keyword>
<proteinExistence type="inferred from homology"/>
<organism evidence="19 20">
    <name type="scientific">Stylosanthes scabra</name>
    <dbReference type="NCBI Taxonomy" id="79078"/>
    <lineage>
        <taxon>Eukaryota</taxon>
        <taxon>Viridiplantae</taxon>
        <taxon>Streptophyta</taxon>
        <taxon>Embryophyta</taxon>
        <taxon>Tracheophyta</taxon>
        <taxon>Spermatophyta</taxon>
        <taxon>Magnoliopsida</taxon>
        <taxon>eudicotyledons</taxon>
        <taxon>Gunneridae</taxon>
        <taxon>Pentapetalae</taxon>
        <taxon>rosids</taxon>
        <taxon>fabids</taxon>
        <taxon>Fabales</taxon>
        <taxon>Fabaceae</taxon>
        <taxon>Papilionoideae</taxon>
        <taxon>50 kb inversion clade</taxon>
        <taxon>dalbergioids sensu lato</taxon>
        <taxon>Dalbergieae</taxon>
        <taxon>Pterocarpus clade</taxon>
        <taxon>Stylosanthes</taxon>
    </lineage>
</organism>
<dbReference type="SMART" id="SM00308">
    <property type="entry name" value="LH2"/>
    <property type="match status" value="1"/>
</dbReference>
<keyword evidence="12" id="KW-0443">Lipid metabolism</keyword>
<evidence type="ECO:0000256" key="6">
    <source>
        <dbReference type="ARBA" id="ARBA00022723"/>
    </source>
</evidence>
<evidence type="ECO:0000256" key="4">
    <source>
        <dbReference type="ARBA" id="ARBA00022490"/>
    </source>
</evidence>
<dbReference type="Gene3D" id="4.10.372.10">
    <property type="entry name" value="Lipoxygenase-1, Domain 3"/>
    <property type="match status" value="1"/>
</dbReference>
<dbReference type="InterPro" id="IPR027433">
    <property type="entry name" value="Lipoxygenase_dom_3"/>
</dbReference>
<dbReference type="InterPro" id="IPR020834">
    <property type="entry name" value="LipOase_CS"/>
</dbReference>
<evidence type="ECO:0000259" key="17">
    <source>
        <dbReference type="PROSITE" id="PS50095"/>
    </source>
</evidence>
<evidence type="ECO:0000259" key="18">
    <source>
        <dbReference type="PROSITE" id="PS51393"/>
    </source>
</evidence>
<dbReference type="Gene3D" id="2.60.60.20">
    <property type="entry name" value="PLAT/LH2 domain"/>
    <property type="match status" value="1"/>
</dbReference>
<keyword evidence="8" id="KW-0276">Fatty acid metabolism</keyword>
<dbReference type="Pfam" id="PF01477">
    <property type="entry name" value="PLAT"/>
    <property type="match status" value="1"/>
</dbReference>
<reference evidence="19 20" key="1">
    <citation type="journal article" date="2023" name="Plants (Basel)">
        <title>Bridging the Gap: Combining Genomics and Transcriptomics Approaches to Understand Stylosanthes scabra, an Orphan Legume from the Brazilian Caatinga.</title>
        <authorList>
            <person name="Ferreira-Neto J.R.C."/>
            <person name="da Silva M.D."/>
            <person name="Binneck E."/>
            <person name="de Melo N.F."/>
            <person name="da Silva R.H."/>
            <person name="de Melo A.L.T.M."/>
            <person name="Pandolfi V."/>
            <person name="Bustamante F.O."/>
            <person name="Brasileiro-Vidal A.C."/>
            <person name="Benko-Iseppon A.M."/>
        </authorList>
    </citation>
    <scope>NUCLEOTIDE SEQUENCE [LARGE SCALE GENOMIC DNA]</scope>
    <source>
        <tissue evidence="19">Leaves</tissue>
    </source>
</reference>
<dbReference type="PROSITE" id="PS00711">
    <property type="entry name" value="LIPOXYGENASE_1"/>
    <property type="match status" value="1"/>
</dbReference>
<dbReference type="PRINTS" id="PR00468">
    <property type="entry name" value="PLTLPOXGNASE"/>
</dbReference>
<evidence type="ECO:0000256" key="14">
    <source>
        <dbReference type="PROSITE-ProRule" id="PRU00152"/>
    </source>
</evidence>
<evidence type="ECO:0000256" key="10">
    <source>
        <dbReference type="ARBA" id="ARBA00023002"/>
    </source>
</evidence>
<dbReference type="InterPro" id="IPR013819">
    <property type="entry name" value="LipOase_C"/>
</dbReference>
<evidence type="ECO:0000256" key="1">
    <source>
        <dbReference type="ARBA" id="ARBA00001962"/>
    </source>
</evidence>
<comment type="cofactor">
    <cofactor evidence="1 15">
        <name>Fe cation</name>
        <dbReference type="ChEBI" id="CHEBI:24875"/>
    </cofactor>
</comment>
<dbReference type="PROSITE" id="PS51393">
    <property type="entry name" value="LIPOXYGENASE_3"/>
    <property type="match status" value="1"/>
</dbReference>
<dbReference type="PROSITE" id="PS00081">
    <property type="entry name" value="LIPOXYGENASE_2"/>
    <property type="match status" value="1"/>
</dbReference>
<comment type="pathway">
    <text evidence="16">Lipid metabolism; oxylipin biosynthesis.</text>
</comment>
<dbReference type="Gene3D" id="1.20.245.10">
    <property type="entry name" value="Lipoxygenase-1, Domain 5"/>
    <property type="match status" value="1"/>
</dbReference>
<dbReference type="PRINTS" id="PR00087">
    <property type="entry name" value="LIPOXYGENASE"/>
</dbReference>
<name>A0ABU6QM71_9FABA</name>
<comment type="similarity">
    <text evidence="3 15">Belongs to the lipoxygenase family.</text>
</comment>
<evidence type="ECO:0000313" key="20">
    <source>
        <dbReference type="Proteomes" id="UP001341840"/>
    </source>
</evidence>
<dbReference type="Proteomes" id="UP001341840">
    <property type="component" value="Unassembled WGS sequence"/>
</dbReference>
<dbReference type="InterPro" id="IPR036392">
    <property type="entry name" value="PLAT/LH2_dom_sf"/>
</dbReference>
<evidence type="ECO:0000256" key="11">
    <source>
        <dbReference type="ARBA" id="ARBA00023004"/>
    </source>
</evidence>
<dbReference type="InterPro" id="IPR036226">
    <property type="entry name" value="LipOase_C_sf"/>
</dbReference>
<evidence type="ECO:0000256" key="2">
    <source>
        <dbReference type="ARBA" id="ARBA00004496"/>
    </source>
</evidence>
<dbReference type="EC" id="1.13.11.-" evidence="16"/>
<keyword evidence="20" id="KW-1185">Reference proteome</keyword>
<keyword evidence="4" id="KW-0963">Cytoplasm</keyword>
<keyword evidence="6 15" id="KW-0479">Metal-binding</keyword>
<comment type="caution">
    <text evidence="19">The sequence shown here is derived from an EMBL/GenBank/DDBJ whole genome shotgun (WGS) entry which is preliminary data.</text>
</comment>
<keyword evidence="9 15" id="KW-0223">Dioxygenase</keyword>
<keyword evidence="10 15" id="KW-0560">Oxidoreductase</keyword>
<dbReference type="Gene3D" id="4.10.375.10">
    <property type="entry name" value="Lipoxygenase-1, Domain 2"/>
    <property type="match status" value="1"/>
</dbReference>
<evidence type="ECO:0000256" key="13">
    <source>
        <dbReference type="ARBA" id="ARBA00023160"/>
    </source>
</evidence>
<protein>
    <recommendedName>
        <fullName evidence="16">Lipoxygenase</fullName>
        <ecNumber evidence="16">1.13.11.-</ecNumber>
    </recommendedName>
</protein>
<dbReference type="InterPro" id="IPR042057">
    <property type="entry name" value="Lipoxy_PLAT/LH2"/>
</dbReference>
<evidence type="ECO:0000256" key="8">
    <source>
        <dbReference type="ARBA" id="ARBA00022832"/>
    </source>
</evidence>
<evidence type="ECO:0000256" key="7">
    <source>
        <dbReference type="ARBA" id="ARBA00022767"/>
    </source>
</evidence>
<keyword evidence="11 15" id="KW-0408">Iron</keyword>
<dbReference type="InterPro" id="IPR000907">
    <property type="entry name" value="LipOase"/>
</dbReference>
<dbReference type="Pfam" id="PF00305">
    <property type="entry name" value="Lipoxygenase"/>
    <property type="match status" value="1"/>
</dbReference>
<keyword evidence="13 16" id="KW-0275">Fatty acid biosynthesis</keyword>
<evidence type="ECO:0000256" key="3">
    <source>
        <dbReference type="ARBA" id="ARBA00009419"/>
    </source>
</evidence>
<dbReference type="InterPro" id="IPR001246">
    <property type="entry name" value="LipOase_plant"/>
</dbReference>
<dbReference type="EMBL" id="JASCZI010000710">
    <property type="protein sequence ID" value="MED6113079.1"/>
    <property type="molecule type" value="Genomic_DNA"/>
</dbReference>
<comment type="subcellular location">
    <subcellularLocation>
        <location evidence="2">Cytoplasm</location>
    </subcellularLocation>
</comment>
<dbReference type="SUPFAM" id="SSF49723">
    <property type="entry name" value="Lipase/lipooxygenase domain (PLAT/LH2 domain)"/>
    <property type="match status" value="1"/>
</dbReference>
<evidence type="ECO:0000256" key="9">
    <source>
        <dbReference type="ARBA" id="ARBA00022964"/>
    </source>
</evidence>
<dbReference type="CDD" id="cd01751">
    <property type="entry name" value="PLAT_LH2"/>
    <property type="match status" value="1"/>
</dbReference>
<sequence>MFGLSRSGIFNNNTQKIKGTVVLMSKNVLDFNAIASTTSVAGAVSGIFGAISDVAGSVVDGATAIFSRSIALKLISGTKTDGEGSGKVGKKTFLQKHLPTLPNLRAKQDAFDIYFEYDADFGIPEAFYIKNYMQVEFFLVSVTLEDIPNHGTIHFVCNSWVYNFKNYKKDRIFFTNQVYLPSATPAALVKYRNEELENLRGDGTGKRKEADRIYDYDVYNDLGNPDKDTTLARPILGGSAQYPYPRRCRTGRRNTKKDPNSEVLSSSTYVPRDEIFGHLKSSDFLTFGIKSLSQTVLPLFQSALGFNAEFHSFDDARAFFEGGIYLPTNLISQISPLPVLKELFRTDGEQVLKFPPPRVIQVSKSAWMTDEEFGREMIAGVNPNVIKRLDVFPPQSSLDPSEFGDQTSTITKESLETNLEGLTVDQAIEGNKLFILDYHDAFMPFLTKINGLEVSKAYATRTILLLKNDGTLKPLVIELSLPRLGGPAGNKIIGAHSRVVLPAKEGAEGTIWLLAKAYAIVNDSCYHQLMSHWLNTHAVMEPFVIATNRNLSVLHPIHKLLEPHYRDTMNINGLARQSLINAGGIIEKSFLPRKFSVEMSSAAYKNWVFPDQALPADLIKRGLAVEDPSSPYGVRLVIDDYPYAVDGLEIWDAIKTWVQDYVSLYYASDDEVRKDYELQAWWKEAVERGHEDLKDKPWWPKMQTLDELVQSSSIIVWTASALHAAVNFGQYPYGGLILNRPTVSRRFIPEIESKDYQELVTNPQKAFLRTITRKFEALVDLTVIEILSRHASDEVYLGQRDNPNWTSDSRAIQAFKKFGNKLAEIEARIEQRNKEPSLRNRRGPAQMEYTVLLPSSEEGLTFRGIPNSISI</sequence>
<dbReference type="InterPro" id="IPR001024">
    <property type="entry name" value="PLAT/LH2_dom"/>
</dbReference>
<comment type="caution">
    <text evidence="14">Lacks conserved residue(s) required for the propagation of feature annotation.</text>
</comment>
<evidence type="ECO:0000256" key="12">
    <source>
        <dbReference type="ARBA" id="ARBA00023098"/>
    </source>
</evidence>
<evidence type="ECO:0000256" key="5">
    <source>
        <dbReference type="ARBA" id="ARBA00022516"/>
    </source>
</evidence>
<keyword evidence="5 16" id="KW-0444">Lipid biosynthesis</keyword>
<dbReference type="SUPFAM" id="SSF48484">
    <property type="entry name" value="Lipoxigenase"/>
    <property type="match status" value="1"/>
</dbReference>
<feature type="domain" description="PLAT" evidence="17">
    <location>
        <begin position="52"/>
        <end position="175"/>
    </location>
</feature>
<dbReference type="Gene3D" id="3.10.450.60">
    <property type="match status" value="1"/>
</dbReference>
<evidence type="ECO:0000313" key="19">
    <source>
        <dbReference type="EMBL" id="MED6113079.1"/>
    </source>
</evidence>
<feature type="domain" description="Lipoxygenase" evidence="18">
    <location>
        <begin position="178"/>
        <end position="871"/>
    </location>
</feature>
<accession>A0ABU6QM71</accession>
<evidence type="ECO:0000256" key="16">
    <source>
        <dbReference type="RuleBase" id="RU003975"/>
    </source>
</evidence>
<evidence type="ECO:0000256" key="15">
    <source>
        <dbReference type="RuleBase" id="RU003974"/>
    </source>
</evidence>
<comment type="function">
    <text evidence="16">Plant lipoxygenase may be involved in a number of diverse aspects of plant physiology including growth and development, pest resistance, and senescence or responses to wounding.</text>
</comment>
<dbReference type="PROSITE" id="PS50095">
    <property type="entry name" value="PLAT"/>
    <property type="match status" value="1"/>
</dbReference>